<keyword evidence="5" id="KW-0808">Transferase</keyword>
<dbReference type="PANTHER" id="PTHR23072">
    <property type="entry name" value="PHOSPHATIDYLINOSITOL GLYCAN-RELATED"/>
    <property type="match status" value="1"/>
</dbReference>
<evidence type="ECO:0000313" key="14">
    <source>
        <dbReference type="EMBL" id="KCV69540.1"/>
    </source>
</evidence>
<dbReference type="GeneID" id="20528685"/>
<feature type="region of interest" description="Disordered" evidence="11">
    <location>
        <begin position="1"/>
        <end position="46"/>
    </location>
</feature>
<keyword evidence="10" id="KW-0325">Glycoprotein</keyword>
<feature type="transmembrane region" description="Helical" evidence="12">
    <location>
        <begin position="57"/>
        <end position="79"/>
    </location>
</feature>
<feature type="transmembrane region" description="Helical" evidence="12">
    <location>
        <begin position="986"/>
        <end position="1005"/>
    </location>
</feature>
<dbReference type="AlphaFoldDB" id="A0A058Z5M0"/>
<dbReference type="STRING" id="691883.A0A058Z5M0"/>
<accession>A0A058Z5M0</accession>
<keyword evidence="15" id="KW-1185">Reference proteome</keyword>
<evidence type="ECO:0000256" key="6">
    <source>
        <dbReference type="ARBA" id="ARBA00022692"/>
    </source>
</evidence>
<evidence type="ECO:0000256" key="10">
    <source>
        <dbReference type="ARBA" id="ARBA00023180"/>
    </source>
</evidence>
<name>A0A058Z5M0_FONAL</name>
<evidence type="ECO:0000256" key="4">
    <source>
        <dbReference type="ARBA" id="ARBA00022502"/>
    </source>
</evidence>
<reference evidence="14" key="1">
    <citation type="submission" date="2013-04" db="EMBL/GenBank/DDBJ databases">
        <title>The Genome Sequence of Fonticula alba ATCC 38817.</title>
        <authorList>
            <consortium name="The Broad Institute Genomics Platform"/>
            <person name="Russ C."/>
            <person name="Cuomo C."/>
            <person name="Burger G."/>
            <person name="Gray M.W."/>
            <person name="Holland P.W.H."/>
            <person name="King N."/>
            <person name="Lang F.B.F."/>
            <person name="Roger A.J."/>
            <person name="Ruiz-Trillo I."/>
            <person name="Brown M."/>
            <person name="Walker B."/>
            <person name="Young S."/>
            <person name="Zeng Q."/>
            <person name="Gargeya S."/>
            <person name="Fitzgerald M."/>
            <person name="Haas B."/>
            <person name="Abouelleil A."/>
            <person name="Allen A.W."/>
            <person name="Alvarado L."/>
            <person name="Arachchi H.M."/>
            <person name="Berlin A.M."/>
            <person name="Chapman S.B."/>
            <person name="Gainer-Dewar J."/>
            <person name="Goldberg J."/>
            <person name="Griggs A."/>
            <person name="Gujja S."/>
            <person name="Hansen M."/>
            <person name="Howarth C."/>
            <person name="Imamovic A."/>
            <person name="Ireland A."/>
            <person name="Larimer J."/>
            <person name="McCowan C."/>
            <person name="Murphy C."/>
            <person name="Pearson M."/>
            <person name="Poon T.W."/>
            <person name="Priest M."/>
            <person name="Roberts A."/>
            <person name="Saif S."/>
            <person name="Shea T."/>
            <person name="Sisk P."/>
            <person name="Sykes S."/>
            <person name="Wortman J."/>
            <person name="Nusbaum C."/>
            <person name="Birren B."/>
        </authorList>
    </citation>
    <scope>NUCLEOTIDE SEQUENCE [LARGE SCALE GENOMIC DNA]</scope>
    <source>
        <strain evidence="14">ATCC 38817</strain>
    </source>
</reference>
<evidence type="ECO:0000313" key="15">
    <source>
        <dbReference type="Proteomes" id="UP000030693"/>
    </source>
</evidence>
<feature type="transmembrane region" description="Helical" evidence="12">
    <location>
        <begin position="948"/>
        <end position="966"/>
    </location>
</feature>
<dbReference type="InterPro" id="IPR002591">
    <property type="entry name" value="Phosphodiest/P_Trfase"/>
</dbReference>
<dbReference type="Proteomes" id="UP000030693">
    <property type="component" value="Unassembled WGS sequence"/>
</dbReference>
<evidence type="ECO:0000256" key="1">
    <source>
        <dbReference type="ARBA" id="ARBA00004477"/>
    </source>
</evidence>
<dbReference type="InterPro" id="IPR017850">
    <property type="entry name" value="Alkaline_phosphatase_core_sf"/>
</dbReference>
<evidence type="ECO:0000256" key="9">
    <source>
        <dbReference type="ARBA" id="ARBA00023136"/>
    </source>
</evidence>
<dbReference type="Pfam" id="PF19316">
    <property type="entry name" value="PIGO_PIGG"/>
    <property type="match status" value="1"/>
</dbReference>
<dbReference type="GO" id="GO:0006506">
    <property type="term" value="P:GPI anchor biosynthetic process"/>
    <property type="evidence" value="ECO:0007669"/>
    <property type="project" value="UniProtKB-UniPathway"/>
</dbReference>
<dbReference type="InterPro" id="IPR045687">
    <property type="entry name" value="PIGG/GPI7_C"/>
</dbReference>
<dbReference type="eggNOG" id="KOG2125">
    <property type="taxonomic scope" value="Eukaryota"/>
</dbReference>
<dbReference type="GO" id="GO:0051267">
    <property type="term" value="F:CP2 mannose-ethanolamine phosphotransferase activity"/>
    <property type="evidence" value="ECO:0007669"/>
    <property type="project" value="TreeGrafter"/>
</dbReference>
<dbReference type="EMBL" id="KB932206">
    <property type="protein sequence ID" value="KCV69540.1"/>
    <property type="molecule type" value="Genomic_DNA"/>
</dbReference>
<feature type="transmembrane region" description="Helical" evidence="12">
    <location>
        <begin position="759"/>
        <end position="779"/>
    </location>
</feature>
<evidence type="ECO:0000256" key="8">
    <source>
        <dbReference type="ARBA" id="ARBA00022989"/>
    </source>
</evidence>
<keyword evidence="6 12" id="KW-0812">Transmembrane</keyword>
<keyword evidence="8 12" id="KW-1133">Transmembrane helix</keyword>
<comment type="similarity">
    <text evidence="3">Belongs to the PIGG/PIGN/PIGO family. PIGG subfamily.</text>
</comment>
<dbReference type="InterPro" id="IPR037674">
    <property type="entry name" value="PIG-G_N"/>
</dbReference>
<comment type="pathway">
    <text evidence="2">Glycolipid biosynthesis; glycosylphosphatidylinositol-anchor biosynthesis.</text>
</comment>
<gene>
    <name evidence="14" type="ORF">H696_03960</name>
</gene>
<dbReference type="PANTHER" id="PTHR23072:SF0">
    <property type="entry name" value="GPI ETHANOLAMINE PHOSPHATE TRANSFERASE 2"/>
    <property type="match status" value="1"/>
</dbReference>
<dbReference type="RefSeq" id="XP_009496105.1">
    <property type="nucleotide sequence ID" value="XM_009497830.1"/>
</dbReference>
<comment type="subcellular location">
    <subcellularLocation>
        <location evidence="1">Endoplasmic reticulum membrane</location>
        <topology evidence="1">Multi-pass membrane protein</topology>
    </subcellularLocation>
</comment>
<dbReference type="GO" id="GO:0005789">
    <property type="term" value="C:endoplasmic reticulum membrane"/>
    <property type="evidence" value="ECO:0007669"/>
    <property type="project" value="UniProtKB-SubCell"/>
</dbReference>
<keyword evidence="7" id="KW-0256">Endoplasmic reticulum</keyword>
<feature type="transmembrane region" description="Helical" evidence="12">
    <location>
        <begin position="1173"/>
        <end position="1193"/>
    </location>
</feature>
<feature type="transmembrane region" description="Helical" evidence="12">
    <location>
        <begin position="791"/>
        <end position="814"/>
    </location>
</feature>
<evidence type="ECO:0000256" key="11">
    <source>
        <dbReference type="SAM" id="MobiDB-lite"/>
    </source>
</evidence>
<evidence type="ECO:0000256" key="5">
    <source>
        <dbReference type="ARBA" id="ARBA00022679"/>
    </source>
</evidence>
<sequence length="1269" mass="133803">MADAGAQVRQRRRGVPAAQPDGPLAAPGPGAAGTSSHPGAPASSAARPVRTPLLSRVAALLLAGLAAGVACCFILLFLGSKSPSVTFGRLTPDQGSLSNPSINQVDEFLSSVGFPTAEETADAVREHLPPATAEGNVTTKSAGHFDRAIILMVDALRSDMVFEPAPALGADFAAAAAELQRLGIDRSLDGSLLRPAGSPAAPPPLDDDTAQASITATLCPKGLTTVSAAALTAGGRATAPDAFDWAAAEALSIRRHREAGLQADLQAGREVPGNEIHPFDFTRRLIRAGRALPFRAFAHSPTVTMPRIKAIVSGTIPSFMDLVYNLLPMGGDAGAPDPADGGAPASSRGSEAFAYDTLMARLRQAGKRLAFYGDDTWLRLFPGSFDRFEGTTSFFVSDTVEVDRNVTRHLDAEFSPSTDPWDLLVLHYLGLDHAGHLEGPRSPSLMPQKQREMDLVLARVCRGAREADTRDGKRTVVVLLSDHGMNEIGNHGGASEGERSAIALFVAPSTEHPLPRDVAYWTGSPEGTVCRRTRRPEFDRERDSIPPTMDQIDLAASLAALLGVPVPADNVGRVVPSLARLPVPPVSTLDGQLAMSLASAQHFASNAQQLARLWFWSPGGAVAAGAVPPPVAPARRQQVPIGSPLAYLLSLVEQFTGRKLAYGRPRAPPAAPGPGPDQSTDPTALDALVSAVSLHRECLGNLQAGLGLKDQASEARQALAMSALAHCDAATVAYDSFLNAAHLALVRQATSRTTDFTKLMYLACCLLAVAYFALHAALFPRANFAFTSARSIFTVLPARAVILAGICWGGFLLLDRLRPESPLRPAALIIPVGLVLEPHLRQGMLSTGDRRMVELPLALVAFLGYEAASLTKRLARLTDRPTASPWWGYLALLLVVAQPLTFLSSSFVEEEHFVWLYGLSSVLLLLAWRDASKSFDASSWTLGRLARLLWPALLARLLYIWNPMGFLEYAVSGPVRRFFDDQTGGLLRPVLADLLLVLAVGWGPARTRPGPGQAALGLGSALGALPVVLHRSRLLAAPGPLADLLARGFYLVYLPGLAVAAWLAWITRRGPTGRGAHLALVRLVFLHTVLLSRSHQAALLLVIVELGLYLAEAAPLPGTMAASPRADLLGVARHLGPLAVRLVLARAAFFALGNTNSIGTIDFGGAYTGLPGFYPPVVGALSAVALFAGPLLAVLAAGTPAAGAPPGGGPSFGLAWVGLVCWPAGWALVSATIMRGHLFIWTVFAPLLIYQAGWLLALLPIGLLGLASA</sequence>
<feature type="transmembrane region" description="Helical" evidence="12">
    <location>
        <begin position="1238"/>
        <end position="1267"/>
    </location>
</feature>
<feature type="transmembrane region" description="Helical" evidence="12">
    <location>
        <begin position="886"/>
        <end position="906"/>
    </location>
</feature>
<dbReference type="InterPro" id="IPR039527">
    <property type="entry name" value="PIGG/GPI7"/>
</dbReference>
<dbReference type="Gene3D" id="3.40.720.10">
    <property type="entry name" value="Alkaline Phosphatase, subunit A"/>
    <property type="match status" value="1"/>
</dbReference>
<feature type="transmembrane region" description="Helical" evidence="12">
    <location>
        <begin position="1213"/>
        <end position="1231"/>
    </location>
</feature>
<evidence type="ECO:0000256" key="7">
    <source>
        <dbReference type="ARBA" id="ARBA00022824"/>
    </source>
</evidence>
<proteinExistence type="inferred from homology"/>
<evidence type="ECO:0000259" key="13">
    <source>
        <dbReference type="Pfam" id="PF19316"/>
    </source>
</evidence>
<feature type="domain" description="GPI ethanolamine phosphate transferase 2 C-terminal" evidence="13">
    <location>
        <begin position="1141"/>
        <end position="1257"/>
    </location>
</feature>
<keyword evidence="4" id="KW-0337">GPI-anchor biosynthesis</keyword>
<dbReference type="Pfam" id="PF01663">
    <property type="entry name" value="Phosphodiest"/>
    <property type="match status" value="1"/>
</dbReference>
<evidence type="ECO:0000256" key="2">
    <source>
        <dbReference type="ARBA" id="ARBA00004687"/>
    </source>
</evidence>
<organism evidence="14">
    <name type="scientific">Fonticula alba</name>
    <name type="common">Slime mold</name>
    <dbReference type="NCBI Taxonomy" id="691883"/>
    <lineage>
        <taxon>Eukaryota</taxon>
        <taxon>Rotosphaerida</taxon>
        <taxon>Fonticulaceae</taxon>
        <taxon>Fonticula</taxon>
    </lineage>
</organism>
<feature type="transmembrane region" description="Helical" evidence="12">
    <location>
        <begin position="912"/>
        <end position="928"/>
    </location>
</feature>
<dbReference type="SUPFAM" id="SSF53649">
    <property type="entry name" value="Alkaline phosphatase-like"/>
    <property type="match status" value="1"/>
</dbReference>
<dbReference type="CDD" id="cd16024">
    <property type="entry name" value="GPI_EPT_2"/>
    <property type="match status" value="1"/>
</dbReference>
<evidence type="ECO:0000256" key="12">
    <source>
        <dbReference type="SAM" id="Phobius"/>
    </source>
</evidence>
<feature type="region of interest" description="Disordered" evidence="11">
    <location>
        <begin position="662"/>
        <end position="682"/>
    </location>
</feature>
<dbReference type="UniPathway" id="UPA00196"/>
<protein>
    <recommendedName>
        <fullName evidence="13">GPI ethanolamine phosphate transferase 2 C-terminal domain-containing protein</fullName>
    </recommendedName>
</protein>
<feature type="compositionally biased region" description="Pro residues" evidence="11">
    <location>
        <begin position="666"/>
        <end position="675"/>
    </location>
</feature>
<evidence type="ECO:0000256" key="3">
    <source>
        <dbReference type="ARBA" id="ARBA00005315"/>
    </source>
</evidence>
<feature type="compositionally biased region" description="Low complexity" evidence="11">
    <location>
        <begin position="16"/>
        <end position="46"/>
    </location>
</feature>
<dbReference type="OrthoDB" id="272139at2759"/>
<feature type="transmembrane region" description="Helical" evidence="12">
    <location>
        <begin position="1049"/>
        <end position="1067"/>
    </location>
</feature>
<keyword evidence="9 12" id="KW-0472">Membrane</keyword>